<reference evidence="1 2" key="1">
    <citation type="submission" date="2021-09" db="EMBL/GenBank/DDBJ databases">
        <title>Genomic insights and catalytic innovation underlie evolution of tropane alkaloids biosynthesis.</title>
        <authorList>
            <person name="Wang Y.-J."/>
            <person name="Tian T."/>
            <person name="Huang J.-P."/>
            <person name="Huang S.-X."/>
        </authorList>
    </citation>
    <scope>NUCLEOTIDE SEQUENCE [LARGE SCALE GENOMIC DNA]</scope>
    <source>
        <strain evidence="1">KIB-2018</strain>
        <tissue evidence="1">Leaf</tissue>
    </source>
</reference>
<gene>
    <name evidence="1" type="ORF">K2173_005212</name>
</gene>
<sequence>MVKTEQTEIKELEFVDDSVELLKDCASRDSCTSSASIATNSGPCKKGNDDVVALASDYTTSNLKVQGFAIHVGPNVDKDHNVGSLPTGNCDSVEWSKLTQESISFGFTRCTTLKSGDYANVDMGANLLKACSCSLCLKGDLNLYFL</sequence>
<evidence type="ECO:0000313" key="2">
    <source>
        <dbReference type="Proteomes" id="UP001159364"/>
    </source>
</evidence>
<name>A0AAV8TU50_9ROSI</name>
<dbReference type="Proteomes" id="UP001159364">
    <property type="component" value="Linkage Group LG03"/>
</dbReference>
<keyword evidence="2" id="KW-1185">Reference proteome</keyword>
<comment type="caution">
    <text evidence="1">The sequence shown here is derived from an EMBL/GenBank/DDBJ whole genome shotgun (WGS) entry which is preliminary data.</text>
</comment>
<dbReference type="AlphaFoldDB" id="A0AAV8TU50"/>
<evidence type="ECO:0000313" key="1">
    <source>
        <dbReference type="EMBL" id="KAJ8769609.1"/>
    </source>
</evidence>
<dbReference type="EMBL" id="JAIWQS010000003">
    <property type="protein sequence ID" value="KAJ8769609.1"/>
    <property type="molecule type" value="Genomic_DNA"/>
</dbReference>
<proteinExistence type="predicted"/>
<accession>A0AAV8TU50</accession>
<organism evidence="1 2">
    <name type="scientific">Erythroxylum novogranatense</name>
    <dbReference type="NCBI Taxonomy" id="1862640"/>
    <lineage>
        <taxon>Eukaryota</taxon>
        <taxon>Viridiplantae</taxon>
        <taxon>Streptophyta</taxon>
        <taxon>Embryophyta</taxon>
        <taxon>Tracheophyta</taxon>
        <taxon>Spermatophyta</taxon>
        <taxon>Magnoliopsida</taxon>
        <taxon>eudicotyledons</taxon>
        <taxon>Gunneridae</taxon>
        <taxon>Pentapetalae</taxon>
        <taxon>rosids</taxon>
        <taxon>fabids</taxon>
        <taxon>Malpighiales</taxon>
        <taxon>Erythroxylaceae</taxon>
        <taxon>Erythroxylum</taxon>
    </lineage>
</organism>
<protein>
    <submittedName>
        <fullName evidence="1">Uncharacterized protein</fullName>
    </submittedName>
</protein>